<evidence type="ECO:0000256" key="5">
    <source>
        <dbReference type="ARBA" id="ARBA00023136"/>
    </source>
</evidence>
<dbReference type="OrthoDB" id="9812221at2"/>
<keyword evidence="5 6" id="KW-0472">Membrane</keyword>
<sequence>MGAAREDARVHGAGRLMIPVLMTGAFLGSLSQNMLASALAAIIDEFGVSALVGQWLTTVYLLMVGVVSALTATLFQRVRTRRLLECSLALFAAGCLAAIVAPSFWTLLIARHPIR</sequence>
<dbReference type="GO" id="GO:0022857">
    <property type="term" value="F:transmembrane transporter activity"/>
    <property type="evidence" value="ECO:0007669"/>
    <property type="project" value="InterPro"/>
</dbReference>
<dbReference type="Proteomes" id="UP000195781">
    <property type="component" value="Unassembled WGS sequence"/>
</dbReference>
<proteinExistence type="predicted"/>
<dbReference type="GO" id="GO:0005886">
    <property type="term" value="C:plasma membrane"/>
    <property type="evidence" value="ECO:0007669"/>
    <property type="project" value="UniProtKB-SubCell"/>
</dbReference>
<dbReference type="InterPro" id="IPR036259">
    <property type="entry name" value="MFS_trans_sf"/>
</dbReference>
<feature type="domain" description="Major facilitator superfamily (MFS) profile" evidence="7">
    <location>
        <begin position="17"/>
        <end position="115"/>
    </location>
</feature>
<gene>
    <name evidence="8" type="ORF">B5G02_07515</name>
</gene>
<dbReference type="SUPFAM" id="SSF103473">
    <property type="entry name" value="MFS general substrate transporter"/>
    <property type="match status" value="1"/>
</dbReference>
<keyword evidence="3 6" id="KW-0812">Transmembrane</keyword>
<evidence type="ECO:0000256" key="1">
    <source>
        <dbReference type="ARBA" id="ARBA00004429"/>
    </source>
</evidence>
<feature type="transmembrane region" description="Helical" evidence="6">
    <location>
        <begin position="87"/>
        <end position="110"/>
    </location>
</feature>
<feature type="transmembrane region" description="Helical" evidence="6">
    <location>
        <begin position="55"/>
        <end position="75"/>
    </location>
</feature>
<evidence type="ECO:0000313" key="8">
    <source>
        <dbReference type="EMBL" id="OUN87188.1"/>
    </source>
</evidence>
<organism evidence="8 9">
    <name type="scientific">[Collinsella] massiliensis</name>
    <dbReference type="NCBI Taxonomy" id="1232426"/>
    <lineage>
        <taxon>Bacteria</taxon>
        <taxon>Bacillati</taxon>
        <taxon>Actinomycetota</taxon>
        <taxon>Coriobacteriia</taxon>
        <taxon>Coriobacteriales</taxon>
        <taxon>Coriobacteriaceae</taxon>
        <taxon>Enorma</taxon>
    </lineage>
</organism>
<dbReference type="InterPro" id="IPR020846">
    <property type="entry name" value="MFS_dom"/>
</dbReference>
<dbReference type="AlphaFoldDB" id="A0A1Y3XSA8"/>
<dbReference type="InterPro" id="IPR011701">
    <property type="entry name" value="MFS"/>
</dbReference>
<reference evidence="9" key="1">
    <citation type="submission" date="2017-04" db="EMBL/GenBank/DDBJ databases">
        <title>Function of individual gut microbiota members based on whole genome sequencing of pure cultures obtained from chicken caecum.</title>
        <authorList>
            <person name="Medvecky M."/>
            <person name="Cejkova D."/>
            <person name="Polansky O."/>
            <person name="Karasova D."/>
            <person name="Kubasova T."/>
            <person name="Cizek A."/>
            <person name="Rychlik I."/>
        </authorList>
    </citation>
    <scope>NUCLEOTIDE SEQUENCE [LARGE SCALE GENOMIC DNA]</scope>
    <source>
        <strain evidence="9">An5</strain>
    </source>
</reference>
<accession>A0A1Y3XSA8</accession>
<evidence type="ECO:0000313" key="9">
    <source>
        <dbReference type="Proteomes" id="UP000195781"/>
    </source>
</evidence>
<dbReference type="PANTHER" id="PTHR23501">
    <property type="entry name" value="MAJOR FACILITATOR SUPERFAMILY"/>
    <property type="match status" value="1"/>
</dbReference>
<dbReference type="EMBL" id="NFIE01000017">
    <property type="protein sequence ID" value="OUN87188.1"/>
    <property type="molecule type" value="Genomic_DNA"/>
</dbReference>
<keyword evidence="4 6" id="KW-1133">Transmembrane helix</keyword>
<comment type="caution">
    <text evidence="8">The sequence shown here is derived from an EMBL/GenBank/DDBJ whole genome shotgun (WGS) entry which is preliminary data.</text>
</comment>
<protein>
    <submittedName>
        <fullName evidence="8">MFS transporter</fullName>
    </submittedName>
</protein>
<comment type="subcellular location">
    <subcellularLocation>
        <location evidence="1">Cell inner membrane</location>
        <topology evidence="1">Multi-pass membrane protein</topology>
    </subcellularLocation>
</comment>
<evidence type="ECO:0000256" key="2">
    <source>
        <dbReference type="ARBA" id="ARBA00022448"/>
    </source>
</evidence>
<dbReference type="PROSITE" id="PS50850">
    <property type="entry name" value="MFS"/>
    <property type="match status" value="1"/>
</dbReference>
<evidence type="ECO:0000256" key="6">
    <source>
        <dbReference type="SAM" id="Phobius"/>
    </source>
</evidence>
<evidence type="ECO:0000256" key="3">
    <source>
        <dbReference type="ARBA" id="ARBA00022692"/>
    </source>
</evidence>
<dbReference type="Pfam" id="PF07690">
    <property type="entry name" value="MFS_1"/>
    <property type="match status" value="1"/>
</dbReference>
<evidence type="ECO:0000259" key="7">
    <source>
        <dbReference type="PROSITE" id="PS50850"/>
    </source>
</evidence>
<keyword evidence="2" id="KW-0813">Transport</keyword>
<feature type="transmembrane region" description="Helical" evidence="6">
    <location>
        <begin position="20"/>
        <end position="43"/>
    </location>
</feature>
<name>A0A1Y3XSA8_9ACTN</name>
<dbReference type="PANTHER" id="PTHR23501:SF191">
    <property type="entry name" value="VACUOLAR BASIC AMINO ACID TRANSPORTER 4"/>
    <property type="match status" value="1"/>
</dbReference>
<evidence type="ECO:0000256" key="4">
    <source>
        <dbReference type="ARBA" id="ARBA00022989"/>
    </source>
</evidence>
<dbReference type="Gene3D" id="1.20.1720.10">
    <property type="entry name" value="Multidrug resistance protein D"/>
    <property type="match status" value="1"/>
</dbReference>
<dbReference type="RefSeq" id="WP_094335791.1">
    <property type="nucleotide sequence ID" value="NZ_NFIE01000017.1"/>
</dbReference>
<keyword evidence="9" id="KW-1185">Reference proteome</keyword>